<keyword evidence="2" id="KW-1185">Reference proteome</keyword>
<evidence type="ECO:0000313" key="2">
    <source>
        <dbReference type="Proteomes" id="UP001335325"/>
    </source>
</evidence>
<sequence>MSETLRRVALEDDSEEEASAVLGAFGAQGVRAAGRPELVIEGVVDDLLGELVETQVAETGVGTHGID</sequence>
<dbReference type="RefSeq" id="WP_326752735.1">
    <property type="nucleotide sequence ID" value="NZ_CP109134.1"/>
</dbReference>
<accession>A0ABZ1GMG7</accession>
<reference evidence="1 2" key="1">
    <citation type="submission" date="2022-10" db="EMBL/GenBank/DDBJ databases">
        <title>The complete genomes of actinobacterial strains from the NBC collection.</title>
        <authorList>
            <person name="Joergensen T.S."/>
            <person name="Alvarez Arevalo M."/>
            <person name="Sterndorff E.B."/>
            <person name="Faurdal D."/>
            <person name="Vuksanovic O."/>
            <person name="Mourched A.-S."/>
            <person name="Charusanti P."/>
            <person name="Shaw S."/>
            <person name="Blin K."/>
            <person name="Weber T."/>
        </authorList>
    </citation>
    <scope>NUCLEOTIDE SEQUENCE [LARGE SCALE GENOMIC DNA]</scope>
    <source>
        <strain evidence="1 2">NBC 01753</strain>
    </source>
</reference>
<protein>
    <submittedName>
        <fullName evidence="1">Uncharacterized protein</fullName>
    </submittedName>
</protein>
<dbReference type="Proteomes" id="UP001335325">
    <property type="component" value="Chromosome"/>
</dbReference>
<dbReference type="GeneID" id="91543517"/>
<evidence type="ECO:0000313" key="1">
    <source>
        <dbReference type="EMBL" id="WSD06618.1"/>
    </source>
</evidence>
<dbReference type="EMBL" id="CP109134">
    <property type="protein sequence ID" value="WSD06618.1"/>
    <property type="molecule type" value="Genomic_DNA"/>
</dbReference>
<proteinExistence type="predicted"/>
<gene>
    <name evidence="1" type="ORF">OIE73_13070</name>
</gene>
<organism evidence="1 2">
    <name type="scientific">Streptomyces hirsutus</name>
    <dbReference type="NCBI Taxonomy" id="35620"/>
    <lineage>
        <taxon>Bacteria</taxon>
        <taxon>Bacillati</taxon>
        <taxon>Actinomycetota</taxon>
        <taxon>Actinomycetes</taxon>
        <taxon>Kitasatosporales</taxon>
        <taxon>Streptomycetaceae</taxon>
        <taxon>Streptomyces</taxon>
    </lineage>
</organism>
<name>A0ABZ1GMG7_9ACTN</name>